<dbReference type="Proteomes" id="UP000230069">
    <property type="component" value="Unassembled WGS sequence"/>
</dbReference>
<gene>
    <name evidence="1" type="ORF">AQUCO_07700058v1</name>
</gene>
<protein>
    <submittedName>
        <fullName evidence="1">Uncharacterized protein</fullName>
    </submittedName>
</protein>
<dbReference type="InParanoid" id="A0A2G5C8B0"/>
<name>A0A2G5C8B0_AQUCA</name>
<reference evidence="1 2" key="1">
    <citation type="submission" date="2017-09" db="EMBL/GenBank/DDBJ databases">
        <title>WGS assembly of Aquilegia coerulea Goldsmith.</title>
        <authorList>
            <person name="Hodges S."/>
            <person name="Kramer E."/>
            <person name="Nordborg M."/>
            <person name="Tomkins J."/>
            <person name="Borevitz J."/>
            <person name="Derieg N."/>
            <person name="Yan J."/>
            <person name="Mihaltcheva S."/>
            <person name="Hayes R.D."/>
            <person name="Rokhsar D."/>
        </authorList>
    </citation>
    <scope>NUCLEOTIDE SEQUENCE [LARGE SCALE GENOMIC DNA]</scope>
    <source>
        <strain evidence="2">cv. Goldsmith</strain>
    </source>
</reference>
<dbReference type="AlphaFoldDB" id="A0A2G5C8B0"/>
<sequence>MHKRSSVTMSLVSTPTDLLIGWCCTRRHSRRRRGCTVRLGNKRRATAFRSRPIVRLRFVVGPLKKFKKLLMRLTLDGQLIDSFYLYFSFIYPSLFPFI</sequence>
<keyword evidence="2" id="KW-1185">Reference proteome</keyword>
<evidence type="ECO:0000313" key="1">
    <source>
        <dbReference type="EMBL" id="PIA27518.1"/>
    </source>
</evidence>
<dbReference type="OrthoDB" id="1022321at2759"/>
<dbReference type="EMBL" id="KZ305094">
    <property type="protein sequence ID" value="PIA27518.1"/>
    <property type="molecule type" value="Genomic_DNA"/>
</dbReference>
<organism evidence="1 2">
    <name type="scientific">Aquilegia coerulea</name>
    <name type="common">Rocky mountain columbine</name>
    <dbReference type="NCBI Taxonomy" id="218851"/>
    <lineage>
        <taxon>Eukaryota</taxon>
        <taxon>Viridiplantae</taxon>
        <taxon>Streptophyta</taxon>
        <taxon>Embryophyta</taxon>
        <taxon>Tracheophyta</taxon>
        <taxon>Spermatophyta</taxon>
        <taxon>Magnoliopsida</taxon>
        <taxon>Ranunculales</taxon>
        <taxon>Ranunculaceae</taxon>
        <taxon>Thalictroideae</taxon>
        <taxon>Aquilegia</taxon>
    </lineage>
</organism>
<evidence type="ECO:0000313" key="2">
    <source>
        <dbReference type="Proteomes" id="UP000230069"/>
    </source>
</evidence>
<accession>A0A2G5C8B0</accession>
<proteinExistence type="predicted"/>